<sequence length="362" mass="41832">MQPVNPDEYHTQLTQKIRQLREDFQTLQLPDIEVHESPTIHYRMRAEFRIWHEQQRAHYAMNHPGEKNTYIIEDFPAGSRLINTLMPPLLEAINASEVLSRRLFSAEFLTTLSGDALITLIYHKPLDSEWQTAARDLQTQLGVTVIGRSRKQKIVLQRDYVQETLQVANRDYHYQQMESSFTQPNAEVNQKMLNWALERSRGCGGDLLELYCGNGNFTCVLAQQFERVLATEISKLSVRSAEHNLNANQVDNVSIVRMSSEELTEALNGVRPFRRLRDIDLQGYGFTTVFVDPPRAGLDEGTLRLTQRFDYIIYISCNPKTLRENLETLSDTHDIKHFAVFDQFPYTQHLECGVFLSKKVPV</sequence>
<dbReference type="Gene3D" id="3.40.50.150">
    <property type="entry name" value="Vaccinia Virus protein VP39"/>
    <property type="match status" value="1"/>
</dbReference>
<dbReference type="InterPro" id="IPR030390">
    <property type="entry name" value="MeTrfase_TrmA_AS"/>
</dbReference>
<evidence type="ECO:0000256" key="2">
    <source>
        <dbReference type="ARBA" id="ARBA00022679"/>
    </source>
</evidence>
<keyword evidence="4 7" id="KW-0819">tRNA processing</keyword>
<dbReference type="GO" id="GO:0019843">
    <property type="term" value="F:rRNA binding"/>
    <property type="evidence" value="ECO:0007669"/>
    <property type="project" value="TreeGrafter"/>
</dbReference>
<keyword evidence="2 7" id="KW-0808">Transferase</keyword>
<dbReference type="PROSITE" id="PS01230">
    <property type="entry name" value="TRMA_1"/>
    <property type="match status" value="1"/>
</dbReference>
<dbReference type="EC" id="2.1.1.35" evidence="7"/>
<dbReference type="FunFam" id="3.40.50.150:FF:000012">
    <property type="entry name" value="tRNA/tmRNA (uracil-C(5))-methyltransferase"/>
    <property type="match status" value="1"/>
</dbReference>
<accession>A0AAW8B3X8</accession>
<dbReference type="NCBIfam" id="TIGR02143">
    <property type="entry name" value="trmA_only"/>
    <property type="match status" value="1"/>
</dbReference>
<protein>
    <recommendedName>
        <fullName evidence="7">tRNA/tmRNA (uracil-C(5))-methyltransferase</fullName>
        <ecNumber evidence="7">2.1.1.35</ecNumber>
    </recommendedName>
    <alternativeName>
        <fullName evidence="7">tRNA (uracil(54)-C(5))-methyltransferase</fullName>
    </alternativeName>
    <alternativeName>
        <fullName evidence="7">tRNA(m5U54)-methyltransferase</fullName>
        <shortName evidence="7">RUMT</shortName>
    </alternativeName>
    <alternativeName>
        <fullName evidence="7">tmRNA (uracil(341)-C(5))-methyltransferase</fullName>
    </alternativeName>
</protein>
<name>A0AAW8B3X8_9GAMM</name>
<dbReference type="GO" id="GO:0000049">
    <property type="term" value="F:tRNA binding"/>
    <property type="evidence" value="ECO:0007669"/>
    <property type="project" value="TreeGrafter"/>
</dbReference>
<dbReference type="CDD" id="cd02440">
    <property type="entry name" value="AdoMet_MTases"/>
    <property type="match status" value="1"/>
</dbReference>
<dbReference type="GO" id="GO:0030697">
    <property type="term" value="F:tRNA (uracil(54)-C5)-methyltransferase activity, S-adenosyl methionine-dependent"/>
    <property type="evidence" value="ECO:0007669"/>
    <property type="project" value="UniProtKB-UniRule"/>
</dbReference>
<feature type="binding site" evidence="7">
    <location>
        <position position="216"/>
    </location>
    <ligand>
        <name>S-adenosyl-L-methionine</name>
        <dbReference type="ChEBI" id="CHEBI:59789"/>
    </ligand>
</feature>
<gene>
    <name evidence="7 10" type="primary">trmA</name>
    <name evidence="10" type="ORF">Q8A57_09290</name>
</gene>
<evidence type="ECO:0000256" key="5">
    <source>
        <dbReference type="ARBA" id="ARBA00051255"/>
    </source>
</evidence>
<dbReference type="EMBL" id="JAUUUU010000005">
    <property type="protein sequence ID" value="MDP1521160.1"/>
    <property type="molecule type" value="Genomic_DNA"/>
</dbReference>
<dbReference type="PANTHER" id="PTHR47790:SF2">
    <property type="entry name" value="TRNA_TMRNA (URACIL-C(5))-METHYLTRANSFERASE"/>
    <property type="match status" value="1"/>
</dbReference>
<keyword evidence="11" id="KW-1185">Reference proteome</keyword>
<feature type="active site" description="Proton acceptor" evidence="7">
    <location>
        <position position="351"/>
    </location>
</feature>
<comment type="function">
    <text evidence="7">Dual-specificity methyltransferase that catalyzes the formation of 5-methyluridine at position 54 (m5U54) in all tRNAs, and that of position 341 (m5U341) in tmRNA (transfer-mRNA).</text>
</comment>
<organism evidence="10 11">
    <name type="scientific">Porticoccus litoralis</name>
    <dbReference type="NCBI Taxonomy" id="434086"/>
    <lineage>
        <taxon>Bacteria</taxon>
        <taxon>Pseudomonadati</taxon>
        <taxon>Pseudomonadota</taxon>
        <taxon>Gammaproteobacteria</taxon>
        <taxon>Cellvibrionales</taxon>
        <taxon>Porticoccaceae</taxon>
        <taxon>Porticoccus</taxon>
    </lineage>
</organism>
<comment type="catalytic activity">
    <reaction evidence="5 7">
        <text>uridine(341) in tmRNA + S-adenosyl-L-methionine = 5-methyluridine(341) in tmRNA + S-adenosyl-L-homocysteine + H(+)</text>
        <dbReference type="Rhea" id="RHEA:43612"/>
        <dbReference type="Rhea" id="RHEA-COMP:10630"/>
        <dbReference type="Rhea" id="RHEA-COMP:10631"/>
        <dbReference type="ChEBI" id="CHEBI:15378"/>
        <dbReference type="ChEBI" id="CHEBI:57856"/>
        <dbReference type="ChEBI" id="CHEBI:59789"/>
        <dbReference type="ChEBI" id="CHEBI:65315"/>
        <dbReference type="ChEBI" id="CHEBI:74447"/>
    </reaction>
</comment>
<feature type="active site" evidence="9">
    <location>
        <position position="317"/>
    </location>
</feature>
<dbReference type="PROSITE" id="PS51687">
    <property type="entry name" value="SAM_MT_RNA_M5U"/>
    <property type="match status" value="1"/>
</dbReference>
<reference evidence="10" key="1">
    <citation type="journal article" date="2010" name="Int. J. Syst. Evol. Microbiol.">
        <title>Porticoccus litoralis gen. nov., sp. nov., a gammaproteobacterium isolated from the Yellow Sea.</title>
        <authorList>
            <person name="Oh H.M."/>
            <person name="Kim H."/>
            <person name="Kim K.M."/>
            <person name="Min G.S."/>
            <person name="Cho J.C."/>
        </authorList>
    </citation>
    <scope>NUCLEOTIDE SEQUENCE</scope>
    <source>
        <strain evidence="10">DSM 25064</strain>
    </source>
</reference>
<dbReference type="InterPro" id="IPR011869">
    <property type="entry name" value="TrmA_MeTrfase"/>
</dbReference>
<feature type="binding site" evidence="7 8">
    <location>
        <position position="292"/>
    </location>
    <ligand>
        <name>S-adenosyl-L-methionine</name>
        <dbReference type="ChEBI" id="CHEBI:59789"/>
    </ligand>
</feature>
<dbReference type="FunFam" id="2.40.50.1070:FF:000001">
    <property type="entry name" value="tRNA/tmRNA (uracil-C(5))-methyltransferase"/>
    <property type="match status" value="1"/>
</dbReference>
<comment type="caution">
    <text evidence="10">The sequence shown here is derived from an EMBL/GenBank/DDBJ whole genome shotgun (WGS) entry which is preliminary data.</text>
</comment>
<evidence type="ECO:0000256" key="3">
    <source>
        <dbReference type="ARBA" id="ARBA00022691"/>
    </source>
</evidence>
<dbReference type="PROSITE" id="PS01231">
    <property type="entry name" value="TRMA_2"/>
    <property type="match status" value="1"/>
</dbReference>
<dbReference type="SUPFAM" id="SSF53335">
    <property type="entry name" value="S-adenosyl-L-methionine-dependent methyltransferases"/>
    <property type="match status" value="1"/>
</dbReference>
<dbReference type="GO" id="GO:0030488">
    <property type="term" value="P:tRNA methylation"/>
    <property type="evidence" value="ECO:0007669"/>
    <property type="project" value="UniProtKB-UniRule"/>
</dbReference>
<evidence type="ECO:0000256" key="4">
    <source>
        <dbReference type="ARBA" id="ARBA00022694"/>
    </source>
</evidence>
<evidence type="ECO:0000256" key="9">
    <source>
        <dbReference type="PROSITE-ProRule" id="PRU10015"/>
    </source>
</evidence>
<dbReference type="Gene3D" id="2.40.50.1070">
    <property type="match status" value="1"/>
</dbReference>
<feature type="binding site" evidence="7 8">
    <location>
        <position position="232"/>
    </location>
    <ligand>
        <name>S-adenosyl-L-methionine</name>
        <dbReference type="ChEBI" id="CHEBI:59789"/>
    </ligand>
</feature>
<feature type="active site" description="Nucleophile" evidence="7 8">
    <location>
        <position position="317"/>
    </location>
</feature>
<evidence type="ECO:0000313" key="10">
    <source>
        <dbReference type="EMBL" id="MDP1521160.1"/>
    </source>
</evidence>
<evidence type="ECO:0000256" key="6">
    <source>
        <dbReference type="ARBA" id="ARBA00052788"/>
    </source>
</evidence>
<dbReference type="Pfam" id="PF05958">
    <property type="entry name" value="tRNA_U5-meth_tr"/>
    <property type="match status" value="1"/>
</dbReference>
<dbReference type="PANTHER" id="PTHR47790">
    <property type="entry name" value="TRNA/TMRNA (URACIL-C(5))-METHYLTRANSFERASE"/>
    <property type="match status" value="1"/>
</dbReference>
<reference evidence="10" key="2">
    <citation type="submission" date="2023-08" db="EMBL/GenBank/DDBJ databases">
        <authorList>
            <person name="Luo J."/>
        </authorList>
    </citation>
    <scope>NUCLEOTIDE SEQUENCE</scope>
    <source>
        <strain evidence="10">DSM 25064</strain>
    </source>
</reference>
<feature type="binding site" evidence="7 8">
    <location>
        <position position="211"/>
    </location>
    <ligand>
        <name>S-adenosyl-L-methionine</name>
        <dbReference type="ChEBI" id="CHEBI:59789"/>
    </ligand>
</feature>
<evidence type="ECO:0000256" key="7">
    <source>
        <dbReference type="HAMAP-Rule" id="MF_01011"/>
    </source>
</evidence>
<evidence type="ECO:0000256" key="8">
    <source>
        <dbReference type="PROSITE-ProRule" id="PRU01024"/>
    </source>
</evidence>
<evidence type="ECO:0000256" key="1">
    <source>
        <dbReference type="ARBA" id="ARBA00022603"/>
    </source>
</evidence>
<dbReference type="Proteomes" id="UP001178354">
    <property type="component" value="Unassembled WGS sequence"/>
</dbReference>
<dbReference type="RefSeq" id="WP_305170824.1">
    <property type="nucleotide sequence ID" value="NZ_JAUUUU010000005.1"/>
</dbReference>
<dbReference type="GO" id="GO:0005829">
    <property type="term" value="C:cytosol"/>
    <property type="evidence" value="ECO:0007669"/>
    <property type="project" value="TreeGrafter"/>
</dbReference>
<dbReference type="InterPro" id="IPR029063">
    <property type="entry name" value="SAM-dependent_MTases_sf"/>
</dbReference>
<feature type="binding site" evidence="7 8">
    <location>
        <position position="183"/>
    </location>
    <ligand>
        <name>S-adenosyl-L-methionine</name>
        <dbReference type="ChEBI" id="CHEBI:59789"/>
    </ligand>
</feature>
<keyword evidence="3 7" id="KW-0949">S-adenosyl-L-methionine</keyword>
<dbReference type="HAMAP" id="MF_01011">
    <property type="entry name" value="RNA_methyltr_TrmA"/>
    <property type="match status" value="1"/>
</dbReference>
<comment type="catalytic activity">
    <reaction evidence="6 7">
        <text>uridine(54) in tRNA + S-adenosyl-L-methionine = 5-methyluridine(54) in tRNA + S-adenosyl-L-homocysteine + H(+)</text>
        <dbReference type="Rhea" id="RHEA:42712"/>
        <dbReference type="Rhea" id="RHEA-COMP:10167"/>
        <dbReference type="Rhea" id="RHEA-COMP:10193"/>
        <dbReference type="ChEBI" id="CHEBI:15378"/>
        <dbReference type="ChEBI" id="CHEBI:57856"/>
        <dbReference type="ChEBI" id="CHEBI:59789"/>
        <dbReference type="ChEBI" id="CHEBI:65315"/>
        <dbReference type="ChEBI" id="CHEBI:74447"/>
        <dbReference type="EC" id="2.1.1.35"/>
    </reaction>
</comment>
<evidence type="ECO:0000313" key="11">
    <source>
        <dbReference type="Proteomes" id="UP001178354"/>
    </source>
</evidence>
<comment type="similarity">
    <text evidence="7">Belongs to the class I-like SAM-binding methyltransferase superfamily. RNA M5U methyltransferase family. TrmA subfamily.</text>
</comment>
<proteinExistence type="inferred from homology"/>
<keyword evidence="1 7" id="KW-0489">Methyltransferase</keyword>
<dbReference type="InterPro" id="IPR030391">
    <property type="entry name" value="MeTrfase_TrmA_CS"/>
</dbReference>
<dbReference type="AlphaFoldDB" id="A0AAW8B3X8"/>
<dbReference type="InterPro" id="IPR010280">
    <property type="entry name" value="U5_MeTrfase_fam"/>
</dbReference>